<feature type="compositionally biased region" description="Polar residues" evidence="3">
    <location>
        <begin position="430"/>
        <end position="446"/>
    </location>
</feature>
<dbReference type="GO" id="GO:0005905">
    <property type="term" value="C:clathrin-coated pit"/>
    <property type="evidence" value="ECO:0007669"/>
    <property type="project" value="TreeGrafter"/>
</dbReference>
<evidence type="ECO:0000313" key="5">
    <source>
        <dbReference type="EMBL" id="TFL01954.1"/>
    </source>
</evidence>
<dbReference type="SUPFAM" id="SSF89009">
    <property type="entry name" value="GAT-like domain"/>
    <property type="match status" value="1"/>
</dbReference>
<dbReference type="GO" id="GO:0005545">
    <property type="term" value="F:1-phosphatidylinositol binding"/>
    <property type="evidence" value="ECO:0007669"/>
    <property type="project" value="InterPro"/>
</dbReference>
<keyword evidence="2" id="KW-0963">Cytoplasm</keyword>
<feature type="region of interest" description="Disordered" evidence="3">
    <location>
        <begin position="311"/>
        <end position="363"/>
    </location>
</feature>
<evidence type="ECO:0000256" key="1">
    <source>
        <dbReference type="ARBA" id="ARBA00004496"/>
    </source>
</evidence>
<dbReference type="SUPFAM" id="SSF48464">
    <property type="entry name" value="ENTH/VHS domain"/>
    <property type="match status" value="1"/>
</dbReference>
<feature type="region of interest" description="Disordered" evidence="3">
    <location>
        <begin position="379"/>
        <end position="479"/>
    </location>
</feature>
<proteinExistence type="predicted"/>
<dbReference type="Proteomes" id="UP000305067">
    <property type="component" value="Unassembled WGS sequence"/>
</dbReference>
<dbReference type="Gene3D" id="1.20.58.150">
    <property type="entry name" value="ANTH domain"/>
    <property type="match status" value="1"/>
</dbReference>
<dbReference type="FunFam" id="1.20.58.150:FF:000004">
    <property type="entry name" value="ENTH domain protein"/>
    <property type="match status" value="1"/>
</dbReference>
<dbReference type="PROSITE" id="PS50942">
    <property type="entry name" value="ENTH"/>
    <property type="match status" value="1"/>
</dbReference>
<feature type="compositionally biased region" description="Polar residues" evidence="3">
    <location>
        <begin position="152"/>
        <end position="161"/>
    </location>
</feature>
<dbReference type="PANTHER" id="PTHR22951:SF5">
    <property type="entry name" value="PHOSPHATIDYLINOSITOL-BINDING CLATHRIN ASSEMBLY PROTEIN LAP"/>
    <property type="match status" value="1"/>
</dbReference>
<evidence type="ECO:0000256" key="2">
    <source>
        <dbReference type="ARBA" id="ARBA00022490"/>
    </source>
</evidence>
<dbReference type="GO" id="GO:0072583">
    <property type="term" value="P:clathrin-dependent endocytosis"/>
    <property type="evidence" value="ECO:0007669"/>
    <property type="project" value="InterPro"/>
</dbReference>
<feature type="compositionally biased region" description="Polar residues" evidence="3">
    <location>
        <begin position="379"/>
        <end position="410"/>
    </location>
</feature>
<evidence type="ECO:0000259" key="4">
    <source>
        <dbReference type="PROSITE" id="PS50942"/>
    </source>
</evidence>
<dbReference type="SMART" id="SM00273">
    <property type="entry name" value="ENTH"/>
    <property type="match status" value="1"/>
</dbReference>
<dbReference type="InterPro" id="IPR014712">
    <property type="entry name" value="ANTH_dom_sf"/>
</dbReference>
<name>A0A5C3QUF1_9AGAR</name>
<organism evidence="5 6">
    <name type="scientific">Pterulicium gracile</name>
    <dbReference type="NCBI Taxonomy" id="1884261"/>
    <lineage>
        <taxon>Eukaryota</taxon>
        <taxon>Fungi</taxon>
        <taxon>Dikarya</taxon>
        <taxon>Basidiomycota</taxon>
        <taxon>Agaricomycotina</taxon>
        <taxon>Agaricomycetes</taxon>
        <taxon>Agaricomycetidae</taxon>
        <taxon>Agaricales</taxon>
        <taxon>Pleurotineae</taxon>
        <taxon>Pterulaceae</taxon>
        <taxon>Pterulicium</taxon>
    </lineage>
</organism>
<feature type="region of interest" description="Disordered" evidence="3">
    <location>
        <begin position="138"/>
        <end position="161"/>
    </location>
</feature>
<accession>A0A5C3QUF1</accession>
<feature type="compositionally biased region" description="Low complexity" evidence="3">
    <location>
        <begin position="341"/>
        <end position="362"/>
    </location>
</feature>
<dbReference type="GO" id="GO:0030136">
    <property type="term" value="C:clathrin-coated vesicle"/>
    <property type="evidence" value="ECO:0007669"/>
    <property type="project" value="InterPro"/>
</dbReference>
<dbReference type="GO" id="GO:0006900">
    <property type="term" value="P:vesicle budding from membrane"/>
    <property type="evidence" value="ECO:0007669"/>
    <property type="project" value="TreeGrafter"/>
</dbReference>
<dbReference type="InterPro" id="IPR011417">
    <property type="entry name" value="ANTH_dom"/>
</dbReference>
<feature type="domain" description="ENTH" evidence="4">
    <location>
        <begin position="1"/>
        <end position="126"/>
    </location>
</feature>
<comment type="subcellular location">
    <subcellularLocation>
        <location evidence="1">Cytoplasm</location>
    </subcellularLocation>
</comment>
<dbReference type="GO" id="GO:0005546">
    <property type="term" value="F:phosphatidylinositol-4,5-bisphosphate binding"/>
    <property type="evidence" value="ECO:0007669"/>
    <property type="project" value="TreeGrafter"/>
</dbReference>
<dbReference type="InterPro" id="IPR008942">
    <property type="entry name" value="ENTH_VHS"/>
</dbReference>
<feature type="non-terminal residue" evidence="5">
    <location>
        <position position="507"/>
    </location>
</feature>
<dbReference type="OrthoDB" id="44015at2759"/>
<dbReference type="CDD" id="cd16988">
    <property type="entry name" value="ANTH_N_YAP180"/>
    <property type="match status" value="1"/>
</dbReference>
<dbReference type="GO" id="GO:0048268">
    <property type="term" value="P:clathrin coat assembly"/>
    <property type="evidence" value="ECO:0007669"/>
    <property type="project" value="InterPro"/>
</dbReference>
<dbReference type="EMBL" id="ML178823">
    <property type="protein sequence ID" value="TFL01954.1"/>
    <property type="molecule type" value="Genomic_DNA"/>
</dbReference>
<dbReference type="GO" id="GO:0000149">
    <property type="term" value="F:SNARE binding"/>
    <property type="evidence" value="ECO:0007669"/>
    <property type="project" value="TreeGrafter"/>
</dbReference>
<dbReference type="GO" id="GO:0032050">
    <property type="term" value="F:clathrin heavy chain binding"/>
    <property type="evidence" value="ECO:0007669"/>
    <property type="project" value="TreeGrafter"/>
</dbReference>
<dbReference type="STRING" id="1884261.A0A5C3QUF1"/>
<sequence>MSNYDKVVKLACKPKPAPPKSKYLDTIVAATWSEDGSVADVCRALAPRLSEPSVVVVFKALIVLHTMMRNGSPDNVLSYLSSTEVLRLRNVSGNPVDGYRTPQNLTSYGLYLDSRVRAYHHLKHDAIQVQSETNRDIRANGGSIDGGRSNRGAASSNSLGRSKTMMGRKLRVMTVEKGLLRETKAVHRMIDTLVECRFYLDNLEDELIIVALRMLVKDLLILFQAGNEGVINLLENYFEMSHHDATEALAIYRNFCKQTENVVEFLGVARKLQNLLNVPIPNLKHAPVSLAGALQEYLDDKDFEKNRLEYKTNKAATERGSQPPDAKSRSKVEPTPPVPALPASAPSSSSQPSASQPSASSSNKQIVDFFSSIEEEQPTMFNPQTNSPSQAYFHQQATSNPFSRQQQPMATGQPFAPQMMQQQPTGFFLQPQQTSYGGSNQLQPQPTGHRPFSSFLPAPQNTGFLRPQPTGGNPFRQSVLVPQSTGTALFGGLNGSASGQQQSMNTG</sequence>
<dbReference type="InterPro" id="IPR013809">
    <property type="entry name" value="ENTH"/>
</dbReference>
<evidence type="ECO:0000313" key="6">
    <source>
        <dbReference type="Proteomes" id="UP000305067"/>
    </source>
</evidence>
<dbReference type="PANTHER" id="PTHR22951">
    <property type="entry name" value="CLATHRIN ASSEMBLY PROTEIN"/>
    <property type="match status" value="1"/>
</dbReference>
<gene>
    <name evidence="5" type="ORF">BDV98DRAFT_489452</name>
</gene>
<dbReference type="Pfam" id="PF07651">
    <property type="entry name" value="ANTH"/>
    <property type="match status" value="1"/>
</dbReference>
<evidence type="ECO:0000256" key="3">
    <source>
        <dbReference type="SAM" id="MobiDB-lite"/>
    </source>
</evidence>
<dbReference type="AlphaFoldDB" id="A0A5C3QUF1"/>
<protein>
    <submittedName>
        <fullName evidence="5">ANTH domain-containing protein</fullName>
    </submittedName>
</protein>
<dbReference type="Gene3D" id="1.25.40.90">
    <property type="match status" value="1"/>
</dbReference>
<keyword evidence="6" id="KW-1185">Reference proteome</keyword>
<dbReference type="InterPro" id="IPR045192">
    <property type="entry name" value="AP180-like"/>
</dbReference>
<reference evidence="5 6" key="1">
    <citation type="journal article" date="2019" name="Nat. Ecol. Evol.">
        <title>Megaphylogeny resolves global patterns of mushroom evolution.</title>
        <authorList>
            <person name="Varga T."/>
            <person name="Krizsan K."/>
            <person name="Foldi C."/>
            <person name="Dima B."/>
            <person name="Sanchez-Garcia M."/>
            <person name="Sanchez-Ramirez S."/>
            <person name="Szollosi G.J."/>
            <person name="Szarkandi J.G."/>
            <person name="Papp V."/>
            <person name="Albert L."/>
            <person name="Andreopoulos W."/>
            <person name="Angelini C."/>
            <person name="Antonin V."/>
            <person name="Barry K.W."/>
            <person name="Bougher N.L."/>
            <person name="Buchanan P."/>
            <person name="Buyck B."/>
            <person name="Bense V."/>
            <person name="Catcheside P."/>
            <person name="Chovatia M."/>
            <person name="Cooper J."/>
            <person name="Damon W."/>
            <person name="Desjardin D."/>
            <person name="Finy P."/>
            <person name="Geml J."/>
            <person name="Haridas S."/>
            <person name="Hughes K."/>
            <person name="Justo A."/>
            <person name="Karasinski D."/>
            <person name="Kautmanova I."/>
            <person name="Kiss B."/>
            <person name="Kocsube S."/>
            <person name="Kotiranta H."/>
            <person name="LaButti K.M."/>
            <person name="Lechner B.E."/>
            <person name="Liimatainen K."/>
            <person name="Lipzen A."/>
            <person name="Lukacs Z."/>
            <person name="Mihaltcheva S."/>
            <person name="Morgado L.N."/>
            <person name="Niskanen T."/>
            <person name="Noordeloos M.E."/>
            <person name="Ohm R.A."/>
            <person name="Ortiz-Santana B."/>
            <person name="Ovrebo C."/>
            <person name="Racz N."/>
            <person name="Riley R."/>
            <person name="Savchenko A."/>
            <person name="Shiryaev A."/>
            <person name="Soop K."/>
            <person name="Spirin V."/>
            <person name="Szebenyi C."/>
            <person name="Tomsovsky M."/>
            <person name="Tulloss R.E."/>
            <person name="Uehling J."/>
            <person name="Grigoriev I.V."/>
            <person name="Vagvolgyi C."/>
            <person name="Papp T."/>
            <person name="Martin F.M."/>
            <person name="Miettinen O."/>
            <person name="Hibbett D.S."/>
            <person name="Nagy L.G."/>
        </authorList>
    </citation>
    <scope>NUCLEOTIDE SEQUENCE [LARGE SCALE GENOMIC DNA]</scope>
    <source>
        <strain evidence="5 6">CBS 309.79</strain>
    </source>
</reference>